<dbReference type="OMA" id="CARNETL"/>
<dbReference type="EMBL" id="KV878683">
    <property type="protein sequence ID" value="OJJ72306.1"/>
    <property type="molecule type" value="Genomic_DNA"/>
</dbReference>
<dbReference type="Proteomes" id="UP000184499">
    <property type="component" value="Unassembled WGS sequence"/>
</dbReference>
<organism evidence="8 9">
    <name type="scientific">Aspergillus brasiliensis (strain CBS 101740 / IMI 381727 / IBT 21946)</name>
    <dbReference type="NCBI Taxonomy" id="767769"/>
    <lineage>
        <taxon>Eukaryota</taxon>
        <taxon>Fungi</taxon>
        <taxon>Dikarya</taxon>
        <taxon>Ascomycota</taxon>
        <taxon>Pezizomycotina</taxon>
        <taxon>Eurotiomycetes</taxon>
        <taxon>Eurotiomycetidae</taxon>
        <taxon>Eurotiales</taxon>
        <taxon>Aspergillaceae</taxon>
        <taxon>Aspergillus</taxon>
        <taxon>Aspergillus subgen. Circumdati</taxon>
    </lineage>
</organism>
<accession>A0A1L9UL31</accession>
<dbReference type="RefSeq" id="XP_067479554.1">
    <property type="nucleotide sequence ID" value="XM_067627083.1"/>
</dbReference>
<dbReference type="SUPFAM" id="SSF57701">
    <property type="entry name" value="Zn2/Cys6 DNA-binding domain"/>
    <property type="match status" value="1"/>
</dbReference>
<feature type="region of interest" description="Disordered" evidence="6">
    <location>
        <begin position="64"/>
        <end position="86"/>
    </location>
</feature>
<evidence type="ECO:0000256" key="4">
    <source>
        <dbReference type="ARBA" id="ARBA00023163"/>
    </source>
</evidence>
<evidence type="ECO:0000256" key="5">
    <source>
        <dbReference type="ARBA" id="ARBA00023242"/>
    </source>
</evidence>
<dbReference type="OrthoDB" id="3251668at2759"/>
<protein>
    <recommendedName>
        <fullName evidence="7">Zn(2)-C6 fungal-type domain-containing protein</fullName>
    </recommendedName>
</protein>
<keyword evidence="4" id="KW-0804">Transcription</keyword>
<dbReference type="GO" id="GO:0000976">
    <property type="term" value="F:transcription cis-regulatory region binding"/>
    <property type="evidence" value="ECO:0007669"/>
    <property type="project" value="TreeGrafter"/>
</dbReference>
<dbReference type="PANTHER" id="PTHR37534">
    <property type="entry name" value="TRANSCRIPTIONAL ACTIVATOR PROTEIN UGA3"/>
    <property type="match status" value="1"/>
</dbReference>
<evidence type="ECO:0000313" key="8">
    <source>
        <dbReference type="EMBL" id="OJJ72306.1"/>
    </source>
</evidence>
<dbReference type="Pfam" id="PF11951">
    <property type="entry name" value="Fungal_trans_2"/>
    <property type="match status" value="2"/>
</dbReference>
<keyword evidence="3" id="KW-0238">DNA-binding</keyword>
<dbReference type="PROSITE" id="PS50048">
    <property type="entry name" value="ZN2_CY6_FUNGAL_2"/>
    <property type="match status" value="1"/>
</dbReference>
<dbReference type="PANTHER" id="PTHR37534:SF15">
    <property type="entry name" value="ZN(II)2CYS6 TRANSCRIPTION FACTOR (EUROFUNG)"/>
    <property type="match status" value="1"/>
</dbReference>
<evidence type="ECO:0000259" key="7">
    <source>
        <dbReference type="PROSITE" id="PS50048"/>
    </source>
</evidence>
<dbReference type="VEuPathDB" id="FungiDB:ASPBRDRAFT_535027"/>
<comment type="subcellular location">
    <subcellularLocation>
        <location evidence="1">Nucleus</location>
    </subcellularLocation>
</comment>
<dbReference type="Pfam" id="PF00172">
    <property type="entry name" value="Zn_clus"/>
    <property type="match status" value="1"/>
</dbReference>
<dbReference type="GeneID" id="93579571"/>
<dbReference type="InterPro" id="IPR021858">
    <property type="entry name" value="Fun_TF"/>
</dbReference>
<evidence type="ECO:0000313" key="9">
    <source>
        <dbReference type="Proteomes" id="UP000184499"/>
    </source>
</evidence>
<feature type="domain" description="Zn(2)-C6 fungal-type" evidence="7">
    <location>
        <begin position="19"/>
        <end position="47"/>
    </location>
</feature>
<proteinExistence type="predicted"/>
<dbReference type="CDD" id="cd00067">
    <property type="entry name" value="GAL4"/>
    <property type="match status" value="1"/>
</dbReference>
<keyword evidence="9" id="KW-1185">Reference proteome</keyword>
<evidence type="ECO:0000256" key="6">
    <source>
        <dbReference type="SAM" id="MobiDB-lite"/>
    </source>
</evidence>
<dbReference type="GO" id="GO:0008270">
    <property type="term" value="F:zinc ion binding"/>
    <property type="evidence" value="ECO:0007669"/>
    <property type="project" value="InterPro"/>
</dbReference>
<gene>
    <name evidence="8" type="ORF">ASPBRDRAFT_535027</name>
</gene>
<keyword evidence="5" id="KW-0539">Nucleus</keyword>
<reference evidence="9" key="1">
    <citation type="journal article" date="2017" name="Genome Biol.">
        <title>Comparative genomics reveals high biological diversity and specific adaptations in the industrially and medically important fungal genus Aspergillus.</title>
        <authorList>
            <person name="de Vries R.P."/>
            <person name="Riley R."/>
            <person name="Wiebenga A."/>
            <person name="Aguilar-Osorio G."/>
            <person name="Amillis S."/>
            <person name="Uchima C.A."/>
            <person name="Anderluh G."/>
            <person name="Asadollahi M."/>
            <person name="Askin M."/>
            <person name="Barry K."/>
            <person name="Battaglia E."/>
            <person name="Bayram O."/>
            <person name="Benocci T."/>
            <person name="Braus-Stromeyer S.A."/>
            <person name="Caldana C."/>
            <person name="Canovas D."/>
            <person name="Cerqueira G.C."/>
            <person name="Chen F."/>
            <person name="Chen W."/>
            <person name="Choi C."/>
            <person name="Clum A."/>
            <person name="Dos Santos R.A."/>
            <person name="Damasio A.R."/>
            <person name="Diallinas G."/>
            <person name="Emri T."/>
            <person name="Fekete E."/>
            <person name="Flipphi M."/>
            <person name="Freyberg S."/>
            <person name="Gallo A."/>
            <person name="Gournas C."/>
            <person name="Habgood R."/>
            <person name="Hainaut M."/>
            <person name="Harispe M.L."/>
            <person name="Henrissat B."/>
            <person name="Hilden K.S."/>
            <person name="Hope R."/>
            <person name="Hossain A."/>
            <person name="Karabika E."/>
            <person name="Karaffa L."/>
            <person name="Karanyi Z."/>
            <person name="Krasevec N."/>
            <person name="Kuo A."/>
            <person name="Kusch H."/>
            <person name="LaButti K."/>
            <person name="Lagendijk E.L."/>
            <person name="Lapidus A."/>
            <person name="Levasseur A."/>
            <person name="Lindquist E."/>
            <person name="Lipzen A."/>
            <person name="Logrieco A.F."/>
            <person name="MacCabe A."/>
            <person name="Maekelae M.R."/>
            <person name="Malavazi I."/>
            <person name="Melin P."/>
            <person name="Meyer V."/>
            <person name="Mielnichuk N."/>
            <person name="Miskei M."/>
            <person name="Molnar A.P."/>
            <person name="Mule G."/>
            <person name="Ngan C.Y."/>
            <person name="Orejas M."/>
            <person name="Orosz E."/>
            <person name="Ouedraogo J.P."/>
            <person name="Overkamp K.M."/>
            <person name="Park H.-S."/>
            <person name="Perrone G."/>
            <person name="Piumi F."/>
            <person name="Punt P.J."/>
            <person name="Ram A.F."/>
            <person name="Ramon A."/>
            <person name="Rauscher S."/>
            <person name="Record E."/>
            <person name="Riano-Pachon D.M."/>
            <person name="Robert V."/>
            <person name="Roehrig J."/>
            <person name="Ruller R."/>
            <person name="Salamov A."/>
            <person name="Salih N.S."/>
            <person name="Samson R.A."/>
            <person name="Sandor E."/>
            <person name="Sanguinetti M."/>
            <person name="Schuetze T."/>
            <person name="Sepcic K."/>
            <person name="Shelest E."/>
            <person name="Sherlock G."/>
            <person name="Sophianopoulou V."/>
            <person name="Squina F.M."/>
            <person name="Sun H."/>
            <person name="Susca A."/>
            <person name="Todd R.B."/>
            <person name="Tsang A."/>
            <person name="Unkles S.E."/>
            <person name="van de Wiele N."/>
            <person name="van Rossen-Uffink D."/>
            <person name="Oliveira J.V."/>
            <person name="Vesth T.C."/>
            <person name="Visser J."/>
            <person name="Yu J.-H."/>
            <person name="Zhou M."/>
            <person name="Andersen M.R."/>
            <person name="Archer D.B."/>
            <person name="Baker S.E."/>
            <person name="Benoit I."/>
            <person name="Brakhage A.A."/>
            <person name="Braus G.H."/>
            <person name="Fischer R."/>
            <person name="Frisvad J.C."/>
            <person name="Goldman G.H."/>
            <person name="Houbraken J."/>
            <person name="Oakley B."/>
            <person name="Pocsi I."/>
            <person name="Scazzocchio C."/>
            <person name="Seiboth B."/>
            <person name="vanKuyk P.A."/>
            <person name="Wortman J."/>
            <person name="Dyer P.S."/>
            <person name="Grigoriev I.V."/>
        </authorList>
    </citation>
    <scope>NUCLEOTIDE SEQUENCE [LARGE SCALE GENOMIC DNA]</scope>
    <source>
        <strain evidence="9">CBS 101740 / IMI 381727 / IBT 21946</strain>
    </source>
</reference>
<dbReference type="GO" id="GO:0000981">
    <property type="term" value="F:DNA-binding transcription factor activity, RNA polymerase II-specific"/>
    <property type="evidence" value="ECO:0007669"/>
    <property type="project" value="InterPro"/>
</dbReference>
<sequence>MKNVRNDFLPADRKIANRDCRFCTKRRIKCDRTIPQCRKCTIRGHSCPGFDAVQLNWNHSMARRGMPNQFPPRRGSSHPQDRETESCIDRHSAPILTTFVEEIYPPIPHPLADDGLSRRQSSTVLGERLINHFSRHVVSIFSWIDSHKNPWRKIVLPLAQGSISVRLSILNLAAAHLAATSTGTIALRMKQVNYSLRDIALRSLNQEIQRQLDCHAVKPPDQLCLTRILIAAITLCHAELVTRDSTDWTLHLHACRAIVSRYGVCARNETLDPMTQFAIKEIRDVEVFNNVFSFSSSSKVATTAIEFQPWTFTDLINDITALERHHYGYLSEGRQPPDVDFNIWQAKLEQASTQMSMSDITCLLEQGKTTRDCFEALIDTHYYATLIYLHQAFASPTTLMQTVSSTVPILLDRIQKVALASGDAFSQDLFFPLFIAGTECWGDEDKQGMIERILLKLLVTTGLWCNHRALDFLRGFWSSSEHHGTGKWIQYARECRQQLGHFLVF</sequence>
<evidence type="ECO:0000256" key="2">
    <source>
        <dbReference type="ARBA" id="ARBA00023015"/>
    </source>
</evidence>
<dbReference type="GO" id="GO:0005634">
    <property type="term" value="C:nucleus"/>
    <property type="evidence" value="ECO:0007669"/>
    <property type="project" value="UniProtKB-SubCell"/>
</dbReference>
<dbReference type="AlphaFoldDB" id="A0A1L9UL31"/>
<dbReference type="GO" id="GO:0045944">
    <property type="term" value="P:positive regulation of transcription by RNA polymerase II"/>
    <property type="evidence" value="ECO:0007669"/>
    <property type="project" value="TreeGrafter"/>
</dbReference>
<evidence type="ECO:0000256" key="3">
    <source>
        <dbReference type="ARBA" id="ARBA00023125"/>
    </source>
</evidence>
<dbReference type="InterPro" id="IPR036864">
    <property type="entry name" value="Zn2-C6_fun-type_DNA-bd_sf"/>
</dbReference>
<dbReference type="Gene3D" id="4.10.240.10">
    <property type="entry name" value="Zn(2)-C6 fungal-type DNA-binding domain"/>
    <property type="match status" value="1"/>
</dbReference>
<evidence type="ECO:0000256" key="1">
    <source>
        <dbReference type="ARBA" id="ARBA00004123"/>
    </source>
</evidence>
<name>A0A1L9UL31_ASPBC</name>
<keyword evidence="2" id="KW-0805">Transcription regulation</keyword>
<dbReference type="InterPro" id="IPR001138">
    <property type="entry name" value="Zn2Cys6_DnaBD"/>
</dbReference>